<dbReference type="AlphaFoldDB" id="K3W589"/>
<reference evidence="12" key="1">
    <citation type="journal article" date="2010" name="Genome Biol.">
        <title>Genome sequence of the necrotrophic plant pathogen Pythium ultimum reveals original pathogenicity mechanisms and effector repertoire.</title>
        <authorList>
            <person name="Levesque C.A."/>
            <person name="Brouwer H."/>
            <person name="Cano L."/>
            <person name="Hamilton J.P."/>
            <person name="Holt C."/>
            <person name="Huitema E."/>
            <person name="Raffaele S."/>
            <person name="Robideau G.P."/>
            <person name="Thines M."/>
            <person name="Win J."/>
            <person name="Zerillo M.M."/>
            <person name="Beakes G.W."/>
            <person name="Boore J.L."/>
            <person name="Busam D."/>
            <person name="Dumas B."/>
            <person name="Ferriera S."/>
            <person name="Fuerstenberg S.I."/>
            <person name="Gachon C.M."/>
            <person name="Gaulin E."/>
            <person name="Govers F."/>
            <person name="Grenville-Briggs L."/>
            <person name="Horner N."/>
            <person name="Hostetler J."/>
            <person name="Jiang R.H."/>
            <person name="Johnson J."/>
            <person name="Krajaejun T."/>
            <person name="Lin H."/>
            <person name="Meijer H.J."/>
            <person name="Moore B."/>
            <person name="Morris P."/>
            <person name="Phuntmart V."/>
            <person name="Puiu D."/>
            <person name="Shetty J."/>
            <person name="Stajich J.E."/>
            <person name="Tripathy S."/>
            <person name="Wawra S."/>
            <person name="van West P."/>
            <person name="Whitty B.R."/>
            <person name="Coutinho P.M."/>
            <person name="Henrissat B."/>
            <person name="Martin F."/>
            <person name="Thomas P.D."/>
            <person name="Tyler B.M."/>
            <person name="De Vries R.P."/>
            <person name="Kamoun S."/>
            <person name="Yandell M."/>
            <person name="Tisserat N."/>
            <person name="Buell C.R."/>
        </authorList>
    </citation>
    <scope>NUCLEOTIDE SEQUENCE</scope>
    <source>
        <strain evidence="12">DAOM:BR144</strain>
    </source>
</reference>
<dbReference type="EMBL" id="GL376636">
    <property type="status" value="NOT_ANNOTATED_CDS"/>
    <property type="molecule type" value="Genomic_DNA"/>
</dbReference>
<proteinExistence type="predicted"/>
<evidence type="ECO:0000256" key="1">
    <source>
        <dbReference type="ARBA" id="ARBA00004123"/>
    </source>
</evidence>
<keyword evidence="12" id="KW-1185">Reference proteome</keyword>
<dbReference type="Pfam" id="PF00644">
    <property type="entry name" value="PARP"/>
    <property type="match status" value="1"/>
</dbReference>
<evidence type="ECO:0000259" key="10">
    <source>
        <dbReference type="PROSITE" id="PS51060"/>
    </source>
</evidence>
<keyword evidence="4" id="KW-0548">Nucleotidyltransferase</keyword>
<dbReference type="PROSITE" id="PS51059">
    <property type="entry name" value="PARP_CATALYTIC"/>
    <property type="match status" value="1"/>
</dbReference>
<dbReference type="GO" id="GO:0070212">
    <property type="term" value="P:protein poly-ADP-ribosylation"/>
    <property type="evidence" value="ECO:0007669"/>
    <property type="project" value="TreeGrafter"/>
</dbReference>
<dbReference type="SUPFAM" id="SSF56399">
    <property type="entry name" value="ADP-ribosylation"/>
    <property type="match status" value="1"/>
</dbReference>
<keyword evidence="6" id="KW-0539">Nucleus</keyword>
<reference evidence="11" key="3">
    <citation type="submission" date="2015-02" db="UniProtKB">
        <authorList>
            <consortium name="EnsemblProtists"/>
        </authorList>
    </citation>
    <scope>IDENTIFICATION</scope>
    <source>
        <strain evidence="11">DAOM BR144</strain>
    </source>
</reference>
<comment type="catalytic activity">
    <reaction evidence="7">
        <text>NAD(+) + (ADP-D-ribosyl)n-acceptor = nicotinamide + (ADP-D-ribosyl)n+1-acceptor + H(+).</text>
        <dbReference type="EC" id="2.4.2.30"/>
    </reaction>
</comment>
<dbReference type="EnsemblProtists" id="PYU1_T000130">
    <property type="protein sequence ID" value="PYU1_T000130"/>
    <property type="gene ID" value="PYU1_G000130"/>
</dbReference>
<dbReference type="HOGENOM" id="CLU_004841_1_0_1"/>
<evidence type="ECO:0000259" key="9">
    <source>
        <dbReference type="PROSITE" id="PS51059"/>
    </source>
</evidence>
<keyword evidence="5 8" id="KW-0520">NAD</keyword>
<organism evidence="11 12">
    <name type="scientific">Globisporangium ultimum (strain ATCC 200006 / CBS 805.95 / DAOM BR144)</name>
    <name type="common">Pythium ultimum</name>
    <dbReference type="NCBI Taxonomy" id="431595"/>
    <lineage>
        <taxon>Eukaryota</taxon>
        <taxon>Sar</taxon>
        <taxon>Stramenopiles</taxon>
        <taxon>Oomycota</taxon>
        <taxon>Peronosporomycetes</taxon>
        <taxon>Pythiales</taxon>
        <taxon>Pythiaceae</taxon>
        <taxon>Globisporangium</taxon>
    </lineage>
</organism>
<evidence type="ECO:0000256" key="2">
    <source>
        <dbReference type="ARBA" id="ARBA00022676"/>
    </source>
</evidence>
<name>K3W589_GLOUD</name>
<dbReference type="Gene3D" id="3.90.228.10">
    <property type="match status" value="1"/>
</dbReference>
<evidence type="ECO:0000313" key="12">
    <source>
        <dbReference type="Proteomes" id="UP000019132"/>
    </source>
</evidence>
<evidence type="ECO:0000256" key="5">
    <source>
        <dbReference type="ARBA" id="ARBA00023027"/>
    </source>
</evidence>
<dbReference type="InterPro" id="IPR036616">
    <property type="entry name" value="Poly(ADP-ribose)pol_reg_dom_sf"/>
</dbReference>
<keyword evidence="3 8" id="KW-0808">Transferase</keyword>
<protein>
    <recommendedName>
        <fullName evidence="8">Poly [ADP-ribose] polymerase</fullName>
        <shortName evidence="8">PARP</shortName>
        <ecNumber evidence="8">2.4.2.-</ecNumber>
    </recommendedName>
</protein>
<dbReference type="Gene3D" id="1.20.142.10">
    <property type="entry name" value="Poly(ADP-ribose) polymerase, regulatory domain"/>
    <property type="match status" value="1"/>
</dbReference>
<evidence type="ECO:0000256" key="8">
    <source>
        <dbReference type="RuleBase" id="RU362114"/>
    </source>
</evidence>
<sequence length="317" mass="35773">MIHPISQSYTLLQQLSDVITELEKLQQRPHITRSCTSRCQTLQTELKTLSSQFFSLFPHDFGFQSHSPVISTIELVEAYKFSLELLAGVDAPQQLQKEEVGQNPAGGPTRIHPLELQYWILNTEMEPLDVSDKEYQLIQRYVDSTTTWLGCKLKIASVIKIKRLAEEMPHKIFKSLGNHKLLWHGTRASNVAGILSKGLQTAPWGSSFNNGAYFADSVSKASGFCRVSTIGIKEVALGKSYEDTSGQQIEAEQLRGRGFDRRATPSEDTFETMDDGVVVPIGQMTQGNLLSMYPHSEYVVYRDEQIKLRYLITFEFS</sequence>
<dbReference type="GO" id="GO:0005730">
    <property type="term" value="C:nucleolus"/>
    <property type="evidence" value="ECO:0007669"/>
    <property type="project" value="TreeGrafter"/>
</dbReference>
<accession>K3W589</accession>
<dbReference type="GO" id="GO:1990404">
    <property type="term" value="F:NAD+-protein mono-ADP-ribosyltransferase activity"/>
    <property type="evidence" value="ECO:0007669"/>
    <property type="project" value="TreeGrafter"/>
</dbReference>
<dbReference type="InterPro" id="IPR004102">
    <property type="entry name" value="Poly(ADP-ribose)pol_reg_dom"/>
</dbReference>
<evidence type="ECO:0000313" key="11">
    <source>
        <dbReference type="EnsemblProtists" id="PYU1_T000130"/>
    </source>
</evidence>
<feature type="domain" description="PARP alpha-helical" evidence="10">
    <location>
        <begin position="1"/>
        <end position="97"/>
    </location>
</feature>
<evidence type="ECO:0000256" key="4">
    <source>
        <dbReference type="ARBA" id="ARBA00022695"/>
    </source>
</evidence>
<dbReference type="InterPro" id="IPR050800">
    <property type="entry name" value="ARTD/PARP"/>
</dbReference>
<evidence type="ECO:0000256" key="3">
    <source>
        <dbReference type="ARBA" id="ARBA00022679"/>
    </source>
</evidence>
<dbReference type="GO" id="GO:0006302">
    <property type="term" value="P:double-strand break repair"/>
    <property type="evidence" value="ECO:0007669"/>
    <property type="project" value="TreeGrafter"/>
</dbReference>
<dbReference type="InterPro" id="IPR012317">
    <property type="entry name" value="Poly(ADP-ribose)pol_cat_dom"/>
</dbReference>
<dbReference type="SUPFAM" id="SSF47587">
    <property type="entry name" value="Domain of poly(ADP-ribose) polymerase"/>
    <property type="match status" value="1"/>
</dbReference>
<evidence type="ECO:0000256" key="6">
    <source>
        <dbReference type="ARBA" id="ARBA00023242"/>
    </source>
</evidence>
<dbReference type="PANTHER" id="PTHR10459">
    <property type="entry name" value="DNA LIGASE"/>
    <property type="match status" value="1"/>
</dbReference>
<dbReference type="eggNOG" id="KOG1037">
    <property type="taxonomic scope" value="Eukaryota"/>
</dbReference>
<dbReference type="GO" id="GO:0016779">
    <property type="term" value="F:nucleotidyltransferase activity"/>
    <property type="evidence" value="ECO:0007669"/>
    <property type="project" value="UniProtKB-KW"/>
</dbReference>
<dbReference type="PANTHER" id="PTHR10459:SF60">
    <property type="entry name" value="POLY [ADP-RIBOSE] POLYMERASE 2"/>
    <property type="match status" value="1"/>
</dbReference>
<dbReference type="STRING" id="431595.K3W589"/>
<dbReference type="InParanoid" id="K3W589"/>
<dbReference type="Proteomes" id="UP000019132">
    <property type="component" value="Unassembled WGS sequence"/>
</dbReference>
<dbReference type="PROSITE" id="PS51060">
    <property type="entry name" value="PARP_ALPHA_HD"/>
    <property type="match status" value="1"/>
</dbReference>
<dbReference type="VEuPathDB" id="FungiDB:PYU1_G000130"/>
<feature type="domain" description="PARP catalytic" evidence="9">
    <location>
        <begin position="112"/>
        <end position="317"/>
    </location>
</feature>
<dbReference type="Pfam" id="PF02877">
    <property type="entry name" value="PARP_reg"/>
    <property type="match status" value="1"/>
</dbReference>
<reference evidence="12" key="2">
    <citation type="submission" date="2010-04" db="EMBL/GenBank/DDBJ databases">
        <authorList>
            <person name="Buell R."/>
            <person name="Hamilton J."/>
            <person name="Hostetler J."/>
        </authorList>
    </citation>
    <scope>NUCLEOTIDE SEQUENCE [LARGE SCALE GENOMIC DNA]</scope>
    <source>
        <strain evidence="12">DAOM:BR144</strain>
    </source>
</reference>
<dbReference type="EC" id="2.4.2.-" evidence="8"/>
<dbReference type="GO" id="GO:0003950">
    <property type="term" value="F:NAD+ poly-ADP-ribosyltransferase activity"/>
    <property type="evidence" value="ECO:0007669"/>
    <property type="project" value="UniProtKB-UniRule"/>
</dbReference>
<keyword evidence="2 8" id="KW-0328">Glycosyltransferase</keyword>
<evidence type="ECO:0000256" key="7">
    <source>
        <dbReference type="ARBA" id="ARBA00033987"/>
    </source>
</evidence>
<comment type="subcellular location">
    <subcellularLocation>
        <location evidence="1">Nucleus</location>
    </subcellularLocation>
</comment>